<gene>
    <name evidence="1" type="ORF">GCM10010990_24500</name>
</gene>
<accession>A0A916Z344</accession>
<dbReference type="InterPro" id="IPR027417">
    <property type="entry name" value="P-loop_NTPase"/>
</dbReference>
<protein>
    <submittedName>
        <fullName evidence="1">Uncharacterized protein</fullName>
    </submittedName>
</protein>
<organism evidence="1 2">
    <name type="scientific">Croceicoccus mobilis</name>
    <dbReference type="NCBI Taxonomy" id="1703339"/>
    <lineage>
        <taxon>Bacteria</taxon>
        <taxon>Pseudomonadati</taxon>
        <taxon>Pseudomonadota</taxon>
        <taxon>Alphaproteobacteria</taxon>
        <taxon>Sphingomonadales</taxon>
        <taxon>Erythrobacteraceae</taxon>
        <taxon>Croceicoccus</taxon>
    </lineage>
</organism>
<proteinExistence type="predicted"/>
<dbReference type="Gene3D" id="3.40.50.300">
    <property type="entry name" value="P-loop containing nucleotide triphosphate hydrolases"/>
    <property type="match status" value="1"/>
</dbReference>
<dbReference type="AlphaFoldDB" id="A0A916Z344"/>
<evidence type="ECO:0000313" key="2">
    <source>
        <dbReference type="Proteomes" id="UP000612349"/>
    </source>
</evidence>
<name>A0A916Z344_9SPHN</name>
<reference evidence="1" key="2">
    <citation type="submission" date="2020-09" db="EMBL/GenBank/DDBJ databases">
        <authorList>
            <person name="Sun Q."/>
            <person name="Zhou Y."/>
        </authorList>
    </citation>
    <scope>NUCLEOTIDE SEQUENCE</scope>
    <source>
        <strain evidence="1">CGMCC 1.15360</strain>
    </source>
</reference>
<dbReference type="EMBL" id="BMIP01000005">
    <property type="protein sequence ID" value="GGD73984.1"/>
    <property type="molecule type" value="Genomic_DNA"/>
</dbReference>
<reference evidence="1" key="1">
    <citation type="journal article" date="2014" name="Int. J. Syst. Evol. Microbiol.">
        <title>Complete genome sequence of Corynebacterium casei LMG S-19264T (=DSM 44701T), isolated from a smear-ripened cheese.</title>
        <authorList>
            <consortium name="US DOE Joint Genome Institute (JGI-PGF)"/>
            <person name="Walter F."/>
            <person name="Albersmeier A."/>
            <person name="Kalinowski J."/>
            <person name="Ruckert C."/>
        </authorList>
    </citation>
    <scope>NUCLEOTIDE SEQUENCE</scope>
    <source>
        <strain evidence="1">CGMCC 1.15360</strain>
    </source>
</reference>
<comment type="caution">
    <text evidence="1">The sequence shown here is derived from an EMBL/GenBank/DDBJ whole genome shotgun (WGS) entry which is preliminary data.</text>
</comment>
<dbReference type="OrthoDB" id="5440754at2"/>
<dbReference type="RefSeq" id="WP_066777080.1">
    <property type="nucleotide sequence ID" value="NZ_BMIP01000005.1"/>
</dbReference>
<sequence>MIAAHQREARRANRALKRIGPVADAFVASNAFIVGIMGPVGSGKTIASAQKMLQLAARQLGTVNEHGQIVRKARFAFIRDTYPNLDRNTIPSWFKVVPKHMGQWVGSSPRVHRFTMILRQDANGRAIDLVEVEVEFRAIGDQSVEDALRGLEVTAAFINEADRTSPEILQFLAGRVGRFGDIGVPQPVDPCIILDLNGADDDNWTYKVLVAEELGEGVTQALSDIMGGRELIAYFQQPEAVNDNGEVNPKAENLSNLPQGYYQRQYALAKARGDEQYIDRMLRSRFTPLRNGLSVFPEYVDKIHGGEFEAIPGLPLIVWADQGLVGGVLIAQPVKGQLRVLEEIAAVFESHDGDIVVNRMGGEALGTMTRNLLNQKYPDFELADAVCDPAGAQGEGAVNFRSWRQDFSKGLGHRVRKAKVPRNAIGPRLKAARARLNMPFGEERGLLIHKRCKMLRRAFMTKYYYARVRASSGDGHYTDQPVKVQGYGDLMDACQYGCFEYDRAPALSAGGQTRIGVATLPIQNDSDFDVLRGGF</sequence>
<evidence type="ECO:0000313" key="1">
    <source>
        <dbReference type="EMBL" id="GGD73984.1"/>
    </source>
</evidence>
<keyword evidence="2" id="KW-1185">Reference proteome</keyword>
<dbReference type="Proteomes" id="UP000612349">
    <property type="component" value="Unassembled WGS sequence"/>
</dbReference>